<evidence type="ECO:0000313" key="3">
    <source>
        <dbReference type="EMBL" id="EEC73093.1"/>
    </source>
</evidence>
<keyword evidence="4" id="KW-1185">Reference proteome</keyword>
<name>B8AH49_ORYSI</name>
<evidence type="ECO:0000313" key="4">
    <source>
        <dbReference type="Proteomes" id="UP000007015"/>
    </source>
</evidence>
<feature type="region of interest" description="Disordered" evidence="1">
    <location>
        <begin position="288"/>
        <end position="314"/>
    </location>
</feature>
<protein>
    <recommendedName>
        <fullName evidence="2">DUF7597 domain-containing protein</fullName>
    </recommendedName>
</protein>
<dbReference type="Gramene" id="BGIOSGA006544-TA">
    <property type="protein sequence ID" value="BGIOSGA006544-PA"/>
    <property type="gene ID" value="BGIOSGA006544"/>
</dbReference>
<dbReference type="PANTHER" id="PTHR33075:SF7">
    <property type="entry name" value="OS02G0303350 PROTEIN"/>
    <property type="match status" value="1"/>
</dbReference>
<gene>
    <name evidence="3" type="ORF">OsI_07069</name>
</gene>
<feature type="domain" description="DUF7597" evidence="2">
    <location>
        <begin position="327"/>
        <end position="450"/>
    </location>
</feature>
<dbReference type="Gene3D" id="4.10.60.10">
    <property type="entry name" value="Zinc finger, CCHC-type"/>
    <property type="match status" value="1"/>
</dbReference>
<dbReference type="Pfam" id="PF24530">
    <property type="entry name" value="DUF7597"/>
    <property type="match status" value="1"/>
</dbReference>
<dbReference type="AlphaFoldDB" id="B8AH49"/>
<proteinExistence type="predicted"/>
<feature type="compositionally biased region" description="Polar residues" evidence="1">
    <location>
        <begin position="304"/>
        <end position="314"/>
    </location>
</feature>
<evidence type="ECO:0000256" key="1">
    <source>
        <dbReference type="SAM" id="MobiDB-lite"/>
    </source>
</evidence>
<feature type="region of interest" description="Disordered" evidence="1">
    <location>
        <begin position="540"/>
        <end position="582"/>
    </location>
</feature>
<dbReference type="Proteomes" id="UP000007015">
    <property type="component" value="Chromosome 2"/>
</dbReference>
<reference evidence="3 4" key="1">
    <citation type="journal article" date="2005" name="PLoS Biol.">
        <title>The genomes of Oryza sativa: a history of duplications.</title>
        <authorList>
            <person name="Yu J."/>
            <person name="Wang J."/>
            <person name="Lin W."/>
            <person name="Li S."/>
            <person name="Li H."/>
            <person name="Zhou J."/>
            <person name="Ni P."/>
            <person name="Dong W."/>
            <person name="Hu S."/>
            <person name="Zeng C."/>
            <person name="Zhang J."/>
            <person name="Zhang Y."/>
            <person name="Li R."/>
            <person name="Xu Z."/>
            <person name="Li S."/>
            <person name="Li X."/>
            <person name="Zheng H."/>
            <person name="Cong L."/>
            <person name="Lin L."/>
            <person name="Yin J."/>
            <person name="Geng J."/>
            <person name="Li G."/>
            <person name="Shi J."/>
            <person name="Liu J."/>
            <person name="Lv H."/>
            <person name="Li J."/>
            <person name="Wang J."/>
            <person name="Deng Y."/>
            <person name="Ran L."/>
            <person name="Shi X."/>
            <person name="Wang X."/>
            <person name="Wu Q."/>
            <person name="Li C."/>
            <person name="Ren X."/>
            <person name="Wang J."/>
            <person name="Wang X."/>
            <person name="Li D."/>
            <person name="Liu D."/>
            <person name="Zhang X."/>
            <person name="Ji Z."/>
            <person name="Zhao W."/>
            <person name="Sun Y."/>
            <person name="Zhang Z."/>
            <person name="Bao J."/>
            <person name="Han Y."/>
            <person name="Dong L."/>
            <person name="Ji J."/>
            <person name="Chen P."/>
            <person name="Wu S."/>
            <person name="Liu J."/>
            <person name="Xiao Y."/>
            <person name="Bu D."/>
            <person name="Tan J."/>
            <person name="Yang L."/>
            <person name="Ye C."/>
            <person name="Zhang J."/>
            <person name="Xu J."/>
            <person name="Zhou Y."/>
            <person name="Yu Y."/>
            <person name="Zhang B."/>
            <person name="Zhuang S."/>
            <person name="Wei H."/>
            <person name="Liu B."/>
            <person name="Lei M."/>
            <person name="Yu H."/>
            <person name="Li Y."/>
            <person name="Xu H."/>
            <person name="Wei S."/>
            <person name="He X."/>
            <person name="Fang L."/>
            <person name="Zhang Z."/>
            <person name="Zhang Y."/>
            <person name="Huang X."/>
            <person name="Su Z."/>
            <person name="Tong W."/>
            <person name="Li J."/>
            <person name="Tong Z."/>
            <person name="Li S."/>
            <person name="Ye J."/>
            <person name="Wang L."/>
            <person name="Fang L."/>
            <person name="Lei T."/>
            <person name="Chen C."/>
            <person name="Chen H."/>
            <person name="Xu Z."/>
            <person name="Li H."/>
            <person name="Huang H."/>
            <person name="Zhang F."/>
            <person name="Xu H."/>
            <person name="Li N."/>
            <person name="Zhao C."/>
            <person name="Li S."/>
            <person name="Dong L."/>
            <person name="Huang Y."/>
            <person name="Li L."/>
            <person name="Xi Y."/>
            <person name="Qi Q."/>
            <person name="Li W."/>
            <person name="Zhang B."/>
            <person name="Hu W."/>
            <person name="Zhang Y."/>
            <person name="Tian X."/>
            <person name="Jiao Y."/>
            <person name="Liang X."/>
            <person name="Jin J."/>
            <person name="Gao L."/>
            <person name="Zheng W."/>
            <person name="Hao B."/>
            <person name="Liu S."/>
            <person name="Wang W."/>
            <person name="Yuan L."/>
            <person name="Cao M."/>
            <person name="McDermott J."/>
            <person name="Samudrala R."/>
            <person name="Wang J."/>
            <person name="Wong G.K."/>
            <person name="Yang H."/>
        </authorList>
    </citation>
    <scope>NUCLEOTIDE SEQUENCE [LARGE SCALE GENOMIC DNA]</scope>
    <source>
        <strain evidence="4">cv. 93-11</strain>
    </source>
</reference>
<dbReference type="STRING" id="39946.B8AH49"/>
<dbReference type="HOGENOM" id="CLU_024664_0_0_1"/>
<dbReference type="PANTHER" id="PTHR33075">
    <property type="entry name" value="OS02G0499800 PROTEIN"/>
    <property type="match status" value="1"/>
</dbReference>
<organism evidence="3 4">
    <name type="scientific">Oryza sativa subsp. indica</name>
    <name type="common">Rice</name>
    <dbReference type="NCBI Taxonomy" id="39946"/>
    <lineage>
        <taxon>Eukaryota</taxon>
        <taxon>Viridiplantae</taxon>
        <taxon>Streptophyta</taxon>
        <taxon>Embryophyta</taxon>
        <taxon>Tracheophyta</taxon>
        <taxon>Spermatophyta</taxon>
        <taxon>Magnoliopsida</taxon>
        <taxon>Liliopsida</taxon>
        <taxon>Poales</taxon>
        <taxon>Poaceae</taxon>
        <taxon>BOP clade</taxon>
        <taxon>Oryzoideae</taxon>
        <taxon>Oryzeae</taxon>
        <taxon>Oryzinae</taxon>
        <taxon>Oryza</taxon>
        <taxon>Oryza sativa</taxon>
    </lineage>
</organism>
<sequence>MPAPPRGWDFSPGDAVREEVRLRFRSPVHFSLKFSPMHFRLVVDLLRANFRLTNSSVALALRAAIGGSPADLNVQHLLDRSFSFDVFSKQVGLWIYRLRSFSCDDFALRFYLWRNGGPNWQWEFESWSRDCAEEWTLVSSKKRSVHKSSKVQKDKSYAQAVQQRDVSVKFVFQRLKALLQERRSVFTRLQGLKVPIAGETLATKTVEPITKDDPISVRNLNSNFLPSCVRCLDKVHIASNCSGPVRCHSCLEAGHMACFCATRPTKARRPVGKFPKLSSEDNLVWRPKSSPAKKTVVSPRIPSSPRNTVQSNPQNFPSLAMADLNPTPQCFLRQGQVVHQGGNLHVPRVDLTIPQHPPRRHEDVCITIVEPAIPEHEWHHHRALISDYIFEVHMYEVRKAYRHPSTVGMFQLRSVMHRDALVNSPPAAYDGMHTVELVKHDQGPNWRACHFNREGWFLLLDFPLDFVDRHHINLAIASFGQLSFWLDRDQMLGRVFVRAKYRDLDSVPRKIVLQEPLGNGGGGESWTISVFVLDGDFANIPPEEDLPPAGPQPGPNNDNADDPDDGNIWQLGHPGNQGGGGVWDDLVQQQQAAEAEIEDAWGQDHPMGQVEENPGQLIILPNQEKQELNLIDQEQQVQLFLARLKDIADREGPKHPSFYPMAGLLEKIDHLCKAKEIMQAAQIPSPTSLPFSSPFMTLVLPKRKAMFDHAPPAVKRAHSSWALLSSPSDDGLSDQEILDVAPLQA</sequence>
<dbReference type="OMA" id="YIFEVHM"/>
<evidence type="ECO:0000259" key="2">
    <source>
        <dbReference type="Pfam" id="PF24530"/>
    </source>
</evidence>
<dbReference type="InterPro" id="IPR056018">
    <property type="entry name" value="DUF7597"/>
</dbReference>
<dbReference type="EMBL" id="CM000127">
    <property type="protein sequence ID" value="EEC73093.1"/>
    <property type="molecule type" value="Genomic_DNA"/>
</dbReference>
<accession>B8AH49</accession>